<feature type="binding site" evidence="9">
    <location>
        <position position="491"/>
    </location>
    <ligand>
        <name>Zn(2+)</name>
        <dbReference type="ChEBI" id="CHEBI:29105"/>
        <note>catalytic</note>
    </ligand>
</feature>
<feature type="region of interest" description="Disordered" evidence="11">
    <location>
        <begin position="62"/>
        <end position="84"/>
    </location>
</feature>
<feature type="binding site" evidence="9">
    <location>
        <position position="497"/>
    </location>
    <ligand>
        <name>Zn(2+)</name>
        <dbReference type="ChEBI" id="CHEBI:29105"/>
        <note>catalytic</note>
    </ligand>
</feature>
<evidence type="ECO:0000313" key="14">
    <source>
        <dbReference type="Proteomes" id="UP001620626"/>
    </source>
</evidence>
<dbReference type="Proteomes" id="UP001620626">
    <property type="component" value="Unassembled WGS sequence"/>
</dbReference>
<evidence type="ECO:0000256" key="10">
    <source>
        <dbReference type="RuleBase" id="RU361183"/>
    </source>
</evidence>
<evidence type="ECO:0000259" key="12">
    <source>
        <dbReference type="PROSITE" id="PS51864"/>
    </source>
</evidence>
<evidence type="ECO:0000256" key="1">
    <source>
        <dbReference type="ARBA" id="ARBA00022536"/>
    </source>
</evidence>
<keyword evidence="14" id="KW-1185">Reference proteome</keyword>
<sequence length="817" mass="91131">MMSCFTGMYRWCNFPLLFHANNCLISSPLFAISLFLVQFAPTLSQQGFLSFFQPFLGQKGQQQQQQQPSFIPQQMQAQQPMPGGETNSFGGIGQFVELFQTMRQPQGKDGGENGREERVQQVANTAQKILGAFTNSQGPNDSSAGGALGQYLNLGQSFGLGSALQENSNRRRRRRQKPPADLFTLFEDVGRKAAERRRQHSPPSSRHHSPPISRQHSRSFQSNSPIIRLTDNFGRGFFQMLDELYEYANMPGVQRPATPPQPMTPPATPPPLNALFPWLHRLPTAAPPLLPSPAAPPPSPSAVALLGDSPQKTEEVKDILDANKLMRAFLKTMSRDSNKSLRPMPVLRDGTEAGQNRPLMDQLFESDILLTSRQMKAIVLAEAERKKGERKRRKRKVITGSAYRWPKGQPIPYSFRESDRKWRQTIQIGLNLWEAETCLRFRQSDGFTKDRIEFIRGSGCYSSVGRVGGTQKVSIGYGCEDKGIVSHEVGHSLGFWHEQSRPDRDQFIRLDEHFIMGGTEGNFAKRSDLESDGMGMPYDLGSVMHYGPNAFTTDWDHITIVTKDKKYQHSIGQRNGPSFIDVKQINRLYCHHTCQGTSAACKNGGYADPNNCERCKCPPGLGGPNCADVGPSEDALCGGELRATASVWQYLTHKGRKRCVWRIRSDGNSRVRFILDKVNFACETTCHSFVEIKHNSDFQQNGFRACCDEKEVEVLSEQAEVVVIAEPTAGDGAFTLRYIADAGSGAPLPKPPPPAWIPGRENRPFRGVNQKGGVIEKFILNAIPRVRDPDKPLESVASILTDYFASSILGVSRRKRK</sequence>
<dbReference type="FunFam" id="3.40.390.10:FF:000028">
    <property type="entry name" value="Zinc metalloproteinase"/>
    <property type="match status" value="1"/>
</dbReference>
<dbReference type="GO" id="GO:0004222">
    <property type="term" value="F:metalloendopeptidase activity"/>
    <property type="evidence" value="ECO:0007669"/>
    <property type="project" value="UniProtKB-UniRule"/>
</dbReference>
<evidence type="ECO:0000256" key="5">
    <source>
        <dbReference type="ARBA" id="ARBA00022833"/>
    </source>
</evidence>
<evidence type="ECO:0000256" key="2">
    <source>
        <dbReference type="ARBA" id="ARBA00022670"/>
    </source>
</evidence>
<organism evidence="13 14">
    <name type="scientific">Heterodera trifolii</name>
    <dbReference type="NCBI Taxonomy" id="157864"/>
    <lineage>
        <taxon>Eukaryota</taxon>
        <taxon>Metazoa</taxon>
        <taxon>Ecdysozoa</taxon>
        <taxon>Nematoda</taxon>
        <taxon>Chromadorea</taxon>
        <taxon>Rhabditida</taxon>
        <taxon>Tylenchina</taxon>
        <taxon>Tylenchomorpha</taxon>
        <taxon>Tylenchoidea</taxon>
        <taxon>Heteroderidae</taxon>
        <taxon>Heteroderinae</taxon>
        <taxon>Heterodera</taxon>
    </lineage>
</organism>
<feature type="binding site" evidence="9">
    <location>
        <position position="487"/>
    </location>
    <ligand>
        <name>Zn(2+)</name>
        <dbReference type="ChEBI" id="CHEBI:29105"/>
        <note>catalytic</note>
    </ligand>
</feature>
<keyword evidence="7" id="KW-1015">Disulfide bond</keyword>
<comment type="cofactor">
    <cofactor evidence="9 10">
        <name>Zn(2+)</name>
        <dbReference type="ChEBI" id="CHEBI:29105"/>
    </cofactor>
    <text evidence="9 10">Binds 1 zinc ion per subunit.</text>
</comment>
<evidence type="ECO:0000256" key="11">
    <source>
        <dbReference type="SAM" id="MobiDB-lite"/>
    </source>
</evidence>
<evidence type="ECO:0000256" key="6">
    <source>
        <dbReference type="ARBA" id="ARBA00023049"/>
    </source>
</evidence>
<dbReference type="SUPFAM" id="SSF49854">
    <property type="entry name" value="Spermadhesin, CUB domain"/>
    <property type="match status" value="1"/>
</dbReference>
<keyword evidence="3 9" id="KW-0479">Metal-binding</keyword>
<dbReference type="SUPFAM" id="SSF55486">
    <property type="entry name" value="Metalloproteases ('zincins'), catalytic domain"/>
    <property type="match status" value="1"/>
</dbReference>
<evidence type="ECO:0000256" key="8">
    <source>
        <dbReference type="ARBA" id="ARBA00023180"/>
    </source>
</evidence>
<keyword evidence="6 9" id="KW-0482">Metalloprotease</keyword>
<dbReference type="InterPro" id="IPR001506">
    <property type="entry name" value="Peptidase_M12A"/>
</dbReference>
<keyword evidence="5 9" id="KW-0862">Zinc</keyword>
<dbReference type="InterPro" id="IPR034035">
    <property type="entry name" value="Astacin-like_dom"/>
</dbReference>
<proteinExistence type="predicted"/>
<feature type="region of interest" description="Disordered" evidence="11">
    <location>
        <begin position="164"/>
        <end position="225"/>
    </location>
</feature>
<dbReference type="PANTHER" id="PTHR10127:SF898">
    <property type="entry name" value="ZINC METALLOPROTEINASE NAS-30"/>
    <property type="match status" value="1"/>
</dbReference>
<dbReference type="GO" id="GO:0018996">
    <property type="term" value="P:molting cycle, collagen and cuticulin-based cuticle"/>
    <property type="evidence" value="ECO:0007669"/>
    <property type="project" value="UniProtKB-ARBA"/>
</dbReference>
<keyword evidence="1" id="KW-0245">EGF-like domain</keyword>
<evidence type="ECO:0000256" key="3">
    <source>
        <dbReference type="ARBA" id="ARBA00022723"/>
    </source>
</evidence>
<accession>A0ABD2LKV0</accession>
<dbReference type="Gene3D" id="3.40.390.10">
    <property type="entry name" value="Collagenase (Catalytic Domain)"/>
    <property type="match status" value="1"/>
</dbReference>
<dbReference type="PRINTS" id="PR00480">
    <property type="entry name" value="ASTACIN"/>
</dbReference>
<dbReference type="EMBL" id="JBICBT010000363">
    <property type="protein sequence ID" value="KAL3115804.1"/>
    <property type="molecule type" value="Genomic_DNA"/>
</dbReference>
<feature type="domain" description="Peptidase M12A" evidence="12">
    <location>
        <begin position="396"/>
        <end position="591"/>
    </location>
</feature>
<dbReference type="PANTHER" id="PTHR10127">
    <property type="entry name" value="DISCOIDIN, CUB, EGF, LAMININ , AND ZINC METALLOPROTEASE DOMAIN CONTAINING"/>
    <property type="match status" value="1"/>
</dbReference>
<dbReference type="InterPro" id="IPR035914">
    <property type="entry name" value="Sperma_CUB_dom_sf"/>
</dbReference>
<keyword evidence="2 9" id="KW-0645">Protease</keyword>
<dbReference type="GO" id="GO:0006508">
    <property type="term" value="P:proteolysis"/>
    <property type="evidence" value="ECO:0007669"/>
    <property type="project" value="UniProtKB-KW"/>
</dbReference>
<keyword evidence="4 9" id="KW-0378">Hydrolase</keyword>
<comment type="caution">
    <text evidence="9">Lacks conserved residue(s) required for the propagation of feature annotation.</text>
</comment>
<feature type="compositionally biased region" description="Basic residues" evidence="11">
    <location>
        <begin position="194"/>
        <end position="209"/>
    </location>
</feature>
<dbReference type="SMART" id="SM00042">
    <property type="entry name" value="CUB"/>
    <property type="match status" value="1"/>
</dbReference>
<dbReference type="InterPro" id="IPR006026">
    <property type="entry name" value="Peptidase_Metallo"/>
</dbReference>
<protein>
    <recommendedName>
        <fullName evidence="10">Metalloendopeptidase</fullName>
        <ecNumber evidence="10">3.4.24.-</ecNumber>
    </recommendedName>
</protein>
<dbReference type="Pfam" id="PF01400">
    <property type="entry name" value="Astacin"/>
    <property type="match status" value="1"/>
</dbReference>
<evidence type="ECO:0000256" key="9">
    <source>
        <dbReference type="PROSITE-ProRule" id="PRU01211"/>
    </source>
</evidence>
<dbReference type="AlphaFoldDB" id="A0ABD2LKV0"/>
<dbReference type="EC" id="3.4.24.-" evidence="10"/>
<evidence type="ECO:0000256" key="4">
    <source>
        <dbReference type="ARBA" id="ARBA00022801"/>
    </source>
</evidence>
<dbReference type="CDD" id="cd04280">
    <property type="entry name" value="ZnMc_astacin_like"/>
    <property type="match status" value="1"/>
</dbReference>
<comment type="caution">
    <text evidence="13">The sequence shown here is derived from an EMBL/GenBank/DDBJ whole genome shotgun (WGS) entry which is preliminary data.</text>
</comment>
<dbReference type="SMART" id="SM00235">
    <property type="entry name" value="ZnMc"/>
    <property type="match status" value="1"/>
</dbReference>
<dbReference type="PROSITE" id="PS00022">
    <property type="entry name" value="EGF_1"/>
    <property type="match status" value="1"/>
</dbReference>
<dbReference type="InterPro" id="IPR000859">
    <property type="entry name" value="CUB_dom"/>
</dbReference>
<dbReference type="InterPro" id="IPR000742">
    <property type="entry name" value="EGF"/>
</dbReference>
<dbReference type="Gene3D" id="2.60.120.290">
    <property type="entry name" value="Spermadhesin, CUB domain"/>
    <property type="match status" value="1"/>
</dbReference>
<dbReference type="InterPro" id="IPR024079">
    <property type="entry name" value="MetalloPept_cat_dom_sf"/>
</dbReference>
<dbReference type="GO" id="GO:0008270">
    <property type="term" value="F:zinc ion binding"/>
    <property type="evidence" value="ECO:0007669"/>
    <property type="project" value="UniProtKB-UniRule"/>
</dbReference>
<feature type="active site" evidence="9">
    <location>
        <position position="488"/>
    </location>
</feature>
<dbReference type="PROSITE" id="PS51864">
    <property type="entry name" value="ASTACIN"/>
    <property type="match status" value="1"/>
</dbReference>
<keyword evidence="8" id="KW-0325">Glycoprotein</keyword>
<reference evidence="13 14" key="1">
    <citation type="submission" date="2024-10" db="EMBL/GenBank/DDBJ databases">
        <authorList>
            <person name="Kim D."/>
        </authorList>
    </citation>
    <scope>NUCLEOTIDE SEQUENCE [LARGE SCALE GENOMIC DNA]</scope>
    <source>
        <strain evidence="13">BH-2024</strain>
    </source>
</reference>
<evidence type="ECO:0000256" key="7">
    <source>
        <dbReference type="ARBA" id="ARBA00023157"/>
    </source>
</evidence>
<evidence type="ECO:0000313" key="13">
    <source>
        <dbReference type="EMBL" id="KAL3115804.1"/>
    </source>
</evidence>
<gene>
    <name evidence="13" type="ORF">niasHT_007809</name>
</gene>
<name>A0ABD2LKV0_9BILA</name>